<accession>A0A248K0E4</accession>
<keyword evidence="3" id="KW-0464">Manganese</keyword>
<protein>
    <submittedName>
        <fullName evidence="5">Peptidase M20</fullName>
    </submittedName>
</protein>
<dbReference type="InterPro" id="IPR017439">
    <property type="entry name" value="Amidohydrolase"/>
</dbReference>
<evidence type="ECO:0000256" key="1">
    <source>
        <dbReference type="ARBA" id="ARBA00006153"/>
    </source>
</evidence>
<evidence type="ECO:0000313" key="5">
    <source>
        <dbReference type="EMBL" id="ASG24445.1"/>
    </source>
</evidence>
<dbReference type="PANTHER" id="PTHR11014:SF63">
    <property type="entry name" value="METALLOPEPTIDASE, PUTATIVE (AFU_ORTHOLOGUE AFUA_6G09600)-RELATED"/>
    <property type="match status" value="1"/>
</dbReference>
<dbReference type="AlphaFoldDB" id="A0A248K0E4"/>
<reference evidence="5 6" key="1">
    <citation type="submission" date="2017-06" db="EMBL/GenBank/DDBJ databases">
        <title>Complete genome sequence of Nitrospirillum amazonense strain CBAmC, an endophytic nitrogen-fixing and plant growth-promoting bacterium, isolated from sugarcane.</title>
        <authorList>
            <person name="Schwab S."/>
            <person name="dos Santos Teixeira K.R."/>
            <person name="Simoes Araujo J.L."/>
            <person name="Soares Vidal M."/>
            <person name="Borges de Freitas H.R."/>
            <person name="Rivello Crivelaro A.L."/>
            <person name="Bueno de Camargo Nunes A."/>
            <person name="dos Santos C.M."/>
            <person name="Palmeira da Silva Rosa D."/>
            <person name="da Silva Padilha D."/>
            <person name="da Silva E."/>
            <person name="Araujo Terra L."/>
            <person name="Soares Mendes V."/>
            <person name="Farinelli L."/>
            <person name="Magalhaes Cruz L."/>
            <person name="Baldani J.I."/>
        </authorList>
    </citation>
    <scope>NUCLEOTIDE SEQUENCE [LARGE SCALE GENOMIC DNA]</scope>
    <source>
        <strain evidence="5 6">CBAmC</strain>
    </source>
</reference>
<keyword evidence="3" id="KW-0479">Metal-binding</keyword>
<dbReference type="CDD" id="cd05666">
    <property type="entry name" value="M20_Acy1-like"/>
    <property type="match status" value="1"/>
</dbReference>
<dbReference type="Gene3D" id="3.30.70.360">
    <property type="match status" value="1"/>
</dbReference>
<dbReference type="Proteomes" id="UP000197153">
    <property type="component" value="Chromosome 3"/>
</dbReference>
<dbReference type="EMBL" id="CP022112">
    <property type="protein sequence ID" value="ASG24445.1"/>
    <property type="molecule type" value="Genomic_DNA"/>
</dbReference>
<feature type="binding site" evidence="3">
    <location>
        <position position="355"/>
    </location>
    <ligand>
        <name>Mn(2+)</name>
        <dbReference type="ChEBI" id="CHEBI:29035"/>
        <label>2</label>
    </ligand>
</feature>
<organism evidence="5 6">
    <name type="scientific">Nitrospirillum viridazoti CBAmc</name>
    <dbReference type="NCBI Taxonomy" id="1441467"/>
    <lineage>
        <taxon>Bacteria</taxon>
        <taxon>Pseudomonadati</taxon>
        <taxon>Pseudomonadota</taxon>
        <taxon>Alphaproteobacteria</taxon>
        <taxon>Rhodospirillales</taxon>
        <taxon>Azospirillaceae</taxon>
        <taxon>Nitrospirillum</taxon>
        <taxon>Nitrospirillum viridazoti</taxon>
    </lineage>
</organism>
<dbReference type="InterPro" id="IPR002933">
    <property type="entry name" value="Peptidase_M20"/>
</dbReference>
<dbReference type="InterPro" id="IPR011650">
    <property type="entry name" value="Peptidase_M20_dimer"/>
</dbReference>
<dbReference type="NCBIfam" id="TIGR01891">
    <property type="entry name" value="amidohydrolases"/>
    <property type="match status" value="1"/>
</dbReference>
<gene>
    <name evidence="5" type="ORF">Y958_26570</name>
</gene>
<feature type="domain" description="Peptidase M20 dimerisation" evidence="4">
    <location>
        <begin position="182"/>
        <end position="274"/>
    </location>
</feature>
<dbReference type="InterPro" id="IPR036264">
    <property type="entry name" value="Bact_exopeptidase_dim_dom"/>
</dbReference>
<dbReference type="GO" id="GO:0046872">
    <property type="term" value="F:metal ion binding"/>
    <property type="evidence" value="ECO:0007669"/>
    <property type="project" value="UniProtKB-KW"/>
</dbReference>
<dbReference type="GO" id="GO:0016787">
    <property type="term" value="F:hydrolase activity"/>
    <property type="evidence" value="ECO:0007669"/>
    <property type="project" value="UniProtKB-KW"/>
</dbReference>
<evidence type="ECO:0000259" key="4">
    <source>
        <dbReference type="Pfam" id="PF07687"/>
    </source>
</evidence>
<dbReference type="Pfam" id="PF01546">
    <property type="entry name" value="Peptidase_M20"/>
    <property type="match status" value="1"/>
</dbReference>
<comment type="cofactor">
    <cofactor evidence="3">
        <name>Mn(2+)</name>
        <dbReference type="ChEBI" id="CHEBI:29035"/>
    </cofactor>
    <text evidence="3">The Mn(2+) ion enhances activity.</text>
</comment>
<feature type="binding site" evidence="3">
    <location>
        <position position="159"/>
    </location>
    <ligand>
        <name>Mn(2+)</name>
        <dbReference type="ChEBI" id="CHEBI:29035"/>
        <label>2</label>
    </ligand>
</feature>
<dbReference type="FunFam" id="3.30.70.360:FF:000014">
    <property type="entry name" value="N-acyl-L-amino acid amidohydrolase"/>
    <property type="match status" value="1"/>
</dbReference>
<feature type="binding site" evidence="3">
    <location>
        <position position="133"/>
    </location>
    <ligand>
        <name>Mn(2+)</name>
        <dbReference type="ChEBI" id="CHEBI:29035"/>
        <label>2</label>
    </ligand>
</feature>
<dbReference type="SUPFAM" id="SSF55031">
    <property type="entry name" value="Bacterial exopeptidase dimerisation domain"/>
    <property type="match status" value="1"/>
</dbReference>
<evidence type="ECO:0000313" key="6">
    <source>
        <dbReference type="Proteomes" id="UP000197153"/>
    </source>
</evidence>
<dbReference type="SUPFAM" id="SSF53187">
    <property type="entry name" value="Zn-dependent exopeptidases"/>
    <property type="match status" value="1"/>
</dbReference>
<dbReference type="KEGG" id="nao:Y958_26570"/>
<dbReference type="RefSeq" id="WP_088874874.1">
    <property type="nucleotide sequence ID" value="NZ_CP022112.1"/>
</dbReference>
<feature type="binding site" evidence="3">
    <location>
        <position position="100"/>
    </location>
    <ligand>
        <name>Mn(2+)</name>
        <dbReference type="ChEBI" id="CHEBI:29035"/>
        <label>2</label>
    </ligand>
</feature>
<comment type="similarity">
    <text evidence="1">Belongs to the peptidase M20 family.</text>
</comment>
<sequence>MADVDDLIEPLTAFRRDLHAHPELGFAEHRTAARIAGALTDLGLEVYTGIGGTGVVGVLKAGASDRCVGLRADMDALPIHEQTGLPYQSRHTGAFHGCGHDGHVAMLLGAARHLARTRRFDGTVHFIFQPAEEGLGGARAMVQEGLFERFPCQRVFALHNWPDLPAGTIATRPGPIMAAADKFEIRVEGRGGHAALPHQTPDAILAASDLVGQLNTIVARRISPTASAVLSVTQINGGHAHNVLPAEVRVTGTVRSFDAAVQDRIEESLRQVAEGVAIASGTRMTVTYDRYYPATINDPEAAAEALAAAGTVCADVRTAPEPAFTSEDFAFMLQACKGAYLWLGQGDGGASAPLHHPHYDFNDAILATGVRLHVSLAERLLAA</sequence>
<dbReference type="PANTHER" id="PTHR11014">
    <property type="entry name" value="PEPTIDASE M20 FAMILY MEMBER"/>
    <property type="match status" value="1"/>
</dbReference>
<keyword evidence="2" id="KW-0378">Hydrolase</keyword>
<proteinExistence type="inferred from homology"/>
<keyword evidence="6" id="KW-1185">Reference proteome</keyword>
<evidence type="ECO:0000256" key="2">
    <source>
        <dbReference type="ARBA" id="ARBA00022801"/>
    </source>
</evidence>
<dbReference type="Gene3D" id="3.40.630.10">
    <property type="entry name" value="Zn peptidases"/>
    <property type="match status" value="1"/>
</dbReference>
<name>A0A248K0E4_9PROT</name>
<dbReference type="Pfam" id="PF07687">
    <property type="entry name" value="M20_dimer"/>
    <property type="match status" value="1"/>
</dbReference>
<dbReference type="PIRSF" id="PIRSF005962">
    <property type="entry name" value="Pept_M20D_amidohydro"/>
    <property type="match status" value="1"/>
</dbReference>
<feature type="binding site" evidence="3">
    <location>
        <position position="98"/>
    </location>
    <ligand>
        <name>Mn(2+)</name>
        <dbReference type="ChEBI" id="CHEBI:29035"/>
        <label>2</label>
    </ligand>
</feature>
<evidence type="ECO:0000256" key="3">
    <source>
        <dbReference type="PIRSR" id="PIRSR005962-1"/>
    </source>
</evidence>